<keyword evidence="1" id="KW-0175">Coiled coil</keyword>
<dbReference type="EMBL" id="CASHTH010003231">
    <property type="protein sequence ID" value="CAI8041994.1"/>
    <property type="molecule type" value="Genomic_DNA"/>
</dbReference>
<accession>A0AA35X2S6</accession>
<keyword evidence="3" id="KW-1185">Reference proteome</keyword>
<dbReference type="Proteomes" id="UP001174909">
    <property type="component" value="Unassembled WGS sequence"/>
</dbReference>
<evidence type="ECO:0000313" key="3">
    <source>
        <dbReference type="Proteomes" id="UP001174909"/>
    </source>
</evidence>
<comment type="caution">
    <text evidence="2">The sequence shown here is derived from an EMBL/GenBank/DDBJ whole genome shotgun (WGS) entry which is preliminary data.</text>
</comment>
<protein>
    <submittedName>
        <fullName evidence="2">Uncharacterized protein</fullName>
    </submittedName>
</protein>
<evidence type="ECO:0000313" key="2">
    <source>
        <dbReference type="EMBL" id="CAI8041994.1"/>
    </source>
</evidence>
<gene>
    <name evidence="2" type="ORF">GBAR_LOCUS23318</name>
</gene>
<organism evidence="2 3">
    <name type="scientific">Geodia barretti</name>
    <name type="common">Barrett's horny sponge</name>
    <dbReference type="NCBI Taxonomy" id="519541"/>
    <lineage>
        <taxon>Eukaryota</taxon>
        <taxon>Metazoa</taxon>
        <taxon>Porifera</taxon>
        <taxon>Demospongiae</taxon>
        <taxon>Heteroscleromorpha</taxon>
        <taxon>Tetractinellida</taxon>
        <taxon>Astrophorina</taxon>
        <taxon>Geodiidae</taxon>
        <taxon>Geodia</taxon>
    </lineage>
</organism>
<evidence type="ECO:0000256" key="1">
    <source>
        <dbReference type="SAM" id="Coils"/>
    </source>
</evidence>
<sequence length="307" mass="33313">MESQIAGAQARQRIAQIRMDEAGTEALKAVIQEMEYKTQAAEVRQLIAEEKMRRALARALRAEQQAIAAYEESIQAREDAQNALFRSQIQVVIDKIELILDAAKEAGVLTYGLDNYQTARDLTAQARAALAQDNFNEAESLATQAESYANKAKIAAVAGKNAAASESQAAKLEAHTNAKVAIARAQFEIDRAEKVNAFEHAAELFQRAITSFEGANMALTREQYDRALRLAAQAETSASDAFAIAEPIDRERLAKEALAEQIAQAKDTVFRAEEALNQQASSVVTLIPVLLPTGENAACRCQTGDCG</sequence>
<reference evidence="2" key="1">
    <citation type="submission" date="2023-03" db="EMBL/GenBank/DDBJ databases">
        <authorList>
            <person name="Steffen K."/>
            <person name="Cardenas P."/>
        </authorList>
    </citation>
    <scope>NUCLEOTIDE SEQUENCE</scope>
</reference>
<feature type="coiled-coil region" evidence="1">
    <location>
        <begin position="248"/>
        <end position="275"/>
    </location>
</feature>
<name>A0AA35X2S6_GEOBA</name>
<dbReference type="Gene3D" id="1.20.1270.390">
    <property type="match status" value="2"/>
</dbReference>
<proteinExistence type="predicted"/>
<feature type="coiled-coil region" evidence="1">
    <location>
        <begin position="53"/>
        <end position="80"/>
    </location>
</feature>
<dbReference type="AlphaFoldDB" id="A0AA35X2S6"/>